<name>A0ACC2JQ03_9PEZI</name>
<gene>
    <name evidence="1" type="ORF">O1611_g4058</name>
</gene>
<comment type="caution">
    <text evidence="1">The sequence shown here is derived from an EMBL/GenBank/DDBJ whole genome shotgun (WGS) entry which is preliminary data.</text>
</comment>
<sequence length="1124" mass="124503">MKSIISLGNKLSPRLAKRAALFRCNLCVNKRFCRIDKLLEHLDTHSDKQLFVCAICGKAFGRLHDRNKHERLHSIDSSGTFFTCSGISRSGRRWGCGRTFLGAGALRHHFQSKAGYDCIKLSLDEELHYRFREGRQYRVLSESSQPGSRGSGLPASLPTQYPSPVLLTGDLVDALSGGNSGSGLPNKLEDCTANEFAAKFARYLTYSSGAHTWGKPVLARLGYSGLFSQLNAILTAYSAELLRNGHTGSYSSLSEAIQKTSKTICLYFCIIINARPSGILQPNYFGTANTATEQFNRDSLESKSTAIPVDECSSPGKSQDLLKITDEFISTDSFGDLSLLVRENLYSTPGRSMKHIKEACMVANHYRSGTDSPLYGTPTTFTFEAREVTIITNFSLLHFIRSNFSGQRVELSTLITITGTTFYAYATTCHEYLEKTWNGREEILLPTLQKAIREILDEGASEAKFNLEHGQLLESSAELHKDGTLKLHTKGPETLVVDIIQQLCWLNAAFSTLPLGQEDVVYCTSIINLTGSSSPAKSVFQLNNSFQKLLVGENRPCWLSLFPNAIIAHGFPIPKRADGVGLEMSKELMAAIIGARHLAVFDGGVVIKGFSSMFLPVARTKDGIQWHYVANSDPDVQLSYEEGVKRCPNRALFADIDFSSLDGARCFIGWNSLVEIRVGSETNDFNNIEYSDAKEIKPTLQIPSASVGFQQFGLAQINLTLGKRDGKCHFQRGSSYRRIVSASEKMVVVLFDTGERRGYLTSASRLLLHILRHRMSLGLGGVTATRVKITLAGGITETLLRNAKLRISSREDEPLSLDDAVSEIWSILELLHAQSISVKDKAPLEMHSTWQERLLGYEYMGIVQDRSPMPLKQLEIHKTCGGWPRLARDIDALVLLANGFGDLIQPIDKENVLCHQWKTLPRHKDYMAIPVKILLDLYSWAGCCQTKKRLTSTDLQLHGEGTPFQPCPMPKECYCSCDRSHQVISNSSFGQICVPKLTEEKGAVVIGESKSFLKRLAIRSAPKITAIISSRNTGSDSETFSNRSSESSITTILPEGSDDDSGDSPNRFDGFREGILNLHPRQRRSEMANPATIIVSFPKLGDPSTEARQAITRRDPSVEWHPLK</sequence>
<evidence type="ECO:0000313" key="2">
    <source>
        <dbReference type="Proteomes" id="UP001153332"/>
    </source>
</evidence>
<dbReference type="Proteomes" id="UP001153332">
    <property type="component" value="Unassembled WGS sequence"/>
</dbReference>
<organism evidence="1 2">
    <name type="scientific">Lasiodiplodia mahajangana</name>
    <dbReference type="NCBI Taxonomy" id="1108764"/>
    <lineage>
        <taxon>Eukaryota</taxon>
        <taxon>Fungi</taxon>
        <taxon>Dikarya</taxon>
        <taxon>Ascomycota</taxon>
        <taxon>Pezizomycotina</taxon>
        <taxon>Dothideomycetes</taxon>
        <taxon>Dothideomycetes incertae sedis</taxon>
        <taxon>Botryosphaeriales</taxon>
        <taxon>Botryosphaeriaceae</taxon>
        <taxon>Lasiodiplodia</taxon>
    </lineage>
</organism>
<evidence type="ECO:0000313" key="1">
    <source>
        <dbReference type="EMBL" id="KAJ8129570.1"/>
    </source>
</evidence>
<keyword evidence="2" id="KW-1185">Reference proteome</keyword>
<dbReference type="EMBL" id="JAPUUL010000722">
    <property type="protein sequence ID" value="KAJ8129570.1"/>
    <property type="molecule type" value="Genomic_DNA"/>
</dbReference>
<accession>A0ACC2JQ03</accession>
<proteinExistence type="predicted"/>
<reference evidence="1" key="1">
    <citation type="submission" date="2022-12" db="EMBL/GenBank/DDBJ databases">
        <title>Genome Sequence of Lasiodiplodia mahajangana.</title>
        <authorList>
            <person name="Buettner E."/>
        </authorList>
    </citation>
    <scope>NUCLEOTIDE SEQUENCE</scope>
    <source>
        <strain evidence="1">VT137</strain>
    </source>
</reference>
<protein>
    <submittedName>
        <fullName evidence="1">Uncharacterized protein</fullName>
    </submittedName>
</protein>